<organism evidence="2 3">
    <name type="scientific">Aspergillus terreus (strain NIH 2624 / FGSC A1156)</name>
    <dbReference type="NCBI Taxonomy" id="341663"/>
    <lineage>
        <taxon>Eukaryota</taxon>
        <taxon>Fungi</taxon>
        <taxon>Dikarya</taxon>
        <taxon>Ascomycota</taxon>
        <taxon>Pezizomycotina</taxon>
        <taxon>Eurotiomycetes</taxon>
        <taxon>Eurotiomycetidae</taxon>
        <taxon>Eurotiales</taxon>
        <taxon>Aspergillaceae</taxon>
        <taxon>Aspergillus</taxon>
        <taxon>Aspergillus subgen. Circumdati</taxon>
    </lineage>
</organism>
<dbReference type="RefSeq" id="XP_001216433.1">
    <property type="nucleotide sequence ID" value="XM_001216433.1"/>
</dbReference>
<dbReference type="STRING" id="341663.Q0CES2"/>
<dbReference type="HOGENOM" id="CLU_1389947_0_0_1"/>
<reference evidence="3" key="1">
    <citation type="submission" date="2005-09" db="EMBL/GenBank/DDBJ databases">
        <title>Annotation of the Aspergillus terreus NIH2624 genome.</title>
        <authorList>
            <person name="Birren B.W."/>
            <person name="Lander E.S."/>
            <person name="Galagan J.E."/>
            <person name="Nusbaum C."/>
            <person name="Devon K."/>
            <person name="Henn M."/>
            <person name="Ma L.-J."/>
            <person name="Jaffe D.B."/>
            <person name="Butler J."/>
            <person name="Alvarez P."/>
            <person name="Gnerre S."/>
            <person name="Grabherr M."/>
            <person name="Kleber M."/>
            <person name="Mauceli E.W."/>
            <person name="Brockman W."/>
            <person name="Rounsley S."/>
            <person name="Young S.K."/>
            <person name="LaButti K."/>
            <person name="Pushparaj V."/>
            <person name="DeCaprio D."/>
            <person name="Crawford M."/>
            <person name="Koehrsen M."/>
            <person name="Engels R."/>
            <person name="Montgomery P."/>
            <person name="Pearson M."/>
            <person name="Howarth C."/>
            <person name="Larson L."/>
            <person name="Luoma S."/>
            <person name="White J."/>
            <person name="Alvarado L."/>
            <person name="Kodira C.D."/>
            <person name="Zeng Q."/>
            <person name="Oleary S."/>
            <person name="Yandava C."/>
            <person name="Denning D.W."/>
            <person name="Nierman W.C."/>
            <person name="Milne T."/>
            <person name="Madden K."/>
        </authorList>
    </citation>
    <scope>NUCLEOTIDE SEQUENCE [LARGE SCALE GENOMIC DNA]</scope>
    <source>
        <strain evidence="3">NIH 2624 / FGSC A1156</strain>
    </source>
</reference>
<dbReference type="Proteomes" id="UP000007963">
    <property type="component" value="Unassembled WGS sequence"/>
</dbReference>
<evidence type="ECO:0000313" key="3">
    <source>
        <dbReference type="Proteomes" id="UP000007963"/>
    </source>
</evidence>
<dbReference type="GeneID" id="4322673"/>
<name>Q0CES2_ASPTN</name>
<evidence type="ECO:0000256" key="1">
    <source>
        <dbReference type="SAM" id="MobiDB-lite"/>
    </source>
</evidence>
<protein>
    <submittedName>
        <fullName evidence="2">Uncharacterized protein</fullName>
    </submittedName>
</protein>
<feature type="compositionally biased region" description="Low complexity" evidence="1">
    <location>
        <begin position="94"/>
        <end position="107"/>
    </location>
</feature>
<accession>Q0CES2</accession>
<gene>
    <name evidence="2" type="ORF">ATEG_07812</name>
</gene>
<proteinExistence type="predicted"/>
<dbReference type="AlphaFoldDB" id="Q0CES2"/>
<dbReference type="OrthoDB" id="5395975at2759"/>
<dbReference type="EMBL" id="CH476604">
    <property type="protein sequence ID" value="EAU32074.1"/>
    <property type="molecule type" value="Genomic_DNA"/>
</dbReference>
<feature type="region of interest" description="Disordered" evidence="1">
    <location>
        <begin position="92"/>
        <end position="129"/>
    </location>
</feature>
<sequence length="196" mass="20897">MTPSHPHAQPPEILVHIAAPSSLRDDVRYRAQVDALLAFQPVAASRQRIPIGPSADSAISELEDDSPVSVIPDSQPDAAISADTDLDIVDIPLSNPSTSASASVSRIDSTKQDAAGTQNTEKRPSVSLSQLPLQIQSPLPPISTAAFTSHITPTLAMLASRLRSARTYTPLHQTRPLDKLERGHWTASPPTRTPGI</sequence>
<dbReference type="VEuPathDB" id="FungiDB:ATEG_07812"/>
<evidence type="ECO:0000313" key="2">
    <source>
        <dbReference type="EMBL" id="EAU32074.1"/>
    </source>
</evidence>